<dbReference type="Proteomes" id="UP000324897">
    <property type="component" value="Chromosome 5"/>
</dbReference>
<comment type="caution">
    <text evidence="1">The sequence shown here is derived from an EMBL/GenBank/DDBJ whole genome shotgun (WGS) entry which is preliminary data.</text>
</comment>
<dbReference type="EMBL" id="RWGY01000004">
    <property type="protein sequence ID" value="TVU44850.1"/>
    <property type="molecule type" value="Genomic_DNA"/>
</dbReference>
<dbReference type="AlphaFoldDB" id="A0A5J9WBS7"/>
<evidence type="ECO:0000313" key="2">
    <source>
        <dbReference type="Proteomes" id="UP000324897"/>
    </source>
</evidence>
<proteinExistence type="predicted"/>
<accession>A0A5J9WBS7</accession>
<organism evidence="1 2">
    <name type="scientific">Eragrostis curvula</name>
    <name type="common">weeping love grass</name>
    <dbReference type="NCBI Taxonomy" id="38414"/>
    <lineage>
        <taxon>Eukaryota</taxon>
        <taxon>Viridiplantae</taxon>
        <taxon>Streptophyta</taxon>
        <taxon>Embryophyta</taxon>
        <taxon>Tracheophyta</taxon>
        <taxon>Spermatophyta</taxon>
        <taxon>Magnoliopsida</taxon>
        <taxon>Liliopsida</taxon>
        <taxon>Poales</taxon>
        <taxon>Poaceae</taxon>
        <taxon>PACMAD clade</taxon>
        <taxon>Chloridoideae</taxon>
        <taxon>Eragrostideae</taxon>
        <taxon>Eragrostidinae</taxon>
        <taxon>Eragrostis</taxon>
    </lineage>
</organism>
<gene>
    <name evidence="1" type="ORF">EJB05_04311</name>
</gene>
<protein>
    <submittedName>
        <fullName evidence="1">Uncharacterized protein</fullName>
    </submittedName>
</protein>
<name>A0A5J9WBS7_9POAL</name>
<sequence>MLGPGGAGMRLRELLVLQSSSARCRGMYEGDGEEVGFCIHGTCFRGEMAGELKDTKGKLAKLHMGYVKFVRLSFGSDERKQANGRVTPLEEALKNFKHKKVHASFTQRKAWSSCFDVQLGTDFQSYARWWIGEELDEYPEADIGDGEDIETLEAAVPGVKMVENRRLCQGARGSSYYTVDTGLEEYIINVDWKGSGVADYTYKLAPRK</sequence>
<evidence type="ECO:0000313" key="1">
    <source>
        <dbReference type="EMBL" id="TVU44850.1"/>
    </source>
</evidence>
<reference evidence="1 2" key="1">
    <citation type="journal article" date="2019" name="Sci. Rep.">
        <title>A high-quality genome of Eragrostis curvula grass provides insights into Poaceae evolution and supports new strategies to enhance forage quality.</title>
        <authorList>
            <person name="Carballo J."/>
            <person name="Santos B.A.C.M."/>
            <person name="Zappacosta D."/>
            <person name="Garbus I."/>
            <person name="Selva J.P."/>
            <person name="Gallo C.A."/>
            <person name="Diaz A."/>
            <person name="Albertini E."/>
            <person name="Caccamo M."/>
            <person name="Echenique V."/>
        </authorList>
    </citation>
    <scope>NUCLEOTIDE SEQUENCE [LARGE SCALE GENOMIC DNA]</scope>
    <source>
        <strain evidence="2">cv. Victoria</strain>
        <tissue evidence="1">Leaf</tissue>
    </source>
</reference>
<keyword evidence="2" id="KW-1185">Reference proteome</keyword>
<dbReference type="Gramene" id="TVU44850">
    <property type="protein sequence ID" value="TVU44850"/>
    <property type="gene ID" value="EJB05_04311"/>
</dbReference>